<sequence length="248" mass="28841">MNKYNHYVSVYQKDYTWPSSVTPIYHIQPTTKPAVIKSCACVESQMRKEKQNKNLEKCLTVSQIPPGFTRRFPEQNMYPKIERTSKTDFQEKSSDTHYKLIKKSLPNEILKLINAARMKTTYQADYCHPGVTTQRDLAMTVIDTNGQRLQHRVPIRINIEGDCLSRCQLLATICNESKSVRKRDRKRKNGSKCGKKDEDIEKRQVILPWRSEYQDSINKIGHAIIKAELHRGKKKASPVQYEMCTTFN</sequence>
<gene>
    <name evidence="1" type="ORF">PUN28_013321</name>
</gene>
<comment type="caution">
    <text evidence="1">The sequence shown here is derived from an EMBL/GenBank/DDBJ whole genome shotgun (WGS) entry which is preliminary data.</text>
</comment>
<reference evidence="1 2" key="1">
    <citation type="submission" date="2023-03" db="EMBL/GenBank/DDBJ databases">
        <title>High recombination rates correlate with genetic variation in Cardiocondyla obscurior ants.</title>
        <authorList>
            <person name="Errbii M."/>
        </authorList>
    </citation>
    <scope>NUCLEOTIDE SEQUENCE [LARGE SCALE GENOMIC DNA]</scope>
    <source>
        <strain evidence="1">Alpha-2009</strain>
        <tissue evidence="1">Whole body</tissue>
    </source>
</reference>
<accession>A0AAW2FBX7</accession>
<name>A0AAW2FBX7_9HYME</name>
<dbReference type="AlphaFoldDB" id="A0AAW2FBX7"/>
<evidence type="ECO:0000313" key="1">
    <source>
        <dbReference type="EMBL" id="KAL0112006.1"/>
    </source>
</evidence>
<evidence type="ECO:0000313" key="2">
    <source>
        <dbReference type="Proteomes" id="UP001430953"/>
    </source>
</evidence>
<dbReference type="Proteomes" id="UP001430953">
    <property type="component" value="Unassembled WGS sequence"/>
</dbReference>
<organism evidence="1 2">
    <name type="scientific">Cardiocondyla obscurior</name>
    <dbReference type="NCBI Taxonomy" id="286306"/>
    <lineage>
        <taxon>Eukaryota</taxon>
        <taxon>Metazoa</taxon>
        <taxon>Ecdysozoa</taxon>
        <taxon>Arthropoda</taxon>
        <taxon>Hexapoda</taxon>
        <taxon>Insecta</taxon>
        <taxon>Pterygota</taxon>
        <taxon>Neoptera</taxon>
        <taxon>Endopterygota</taxon>
        <taxon>Hymenoptera</taxon>
        <taxon>Apocrita</taxon>
        <taxon>Aculeata</taxon>
        <taxon>Formicoidea</taxon>
        <taxon>Formicidae</taxon>
        <taxon>Myrmicinae</taxon>
        <taxon>Cardiocondyla</taxon>
    </lineage>
</organism>
<protein>
    <submittedName>
        <fullName evidence="1">Uncharacterized protein</fullName>
    </submittedName>
</protein>
<proteinExistence type="predicted"/>
<keyword evidence="2" id="KW-1185">Reference proteome</keyword>
<dbReference type="EMBL" id="JADYXP020000013">
    <property type="protein sequence ID" value="KAL0112006.1"/>
    <property type="molecule type" value="Genomic_DNA"/>
</dbReference>